<sequence>MDAKFQDILLAHLQHADTTELHESDDLSALGLDSMGVVQLMTDLEDTYEFVMPDEALTEETFATVGSLWRTVYELVASGETADV</sequence>
<name>A0A4R1HNU5_PSEEN</name>
<protein>
    <submittedName>
        <fullName evidence="2">Acyl carrier protein</fullName>
    </submittedName>
</protein>
<dbReference type="PROSITE" id="PS50075">
    <property type="entry name" value="CARRIER"/>
    <property type="match status" value="1"/>
</dbReference>
<dbReference type="AlphaFoldDB" id="A0A4R1HNU5"/>
<keyword evidence="3" id="KW-1185">Reference proteome</keyword>
<evidence type="ECO:0000313" key="3">
    <source>
        <dbReference type="Proteomes" id="UP000295560"/>
    </source>
</evidence>
<dbReference type="InterPro" id="IPR036736">
    <property type="entry name" value="ACP-like_sf"/>
</dbReference>
<dbReference type="RefSeq" id="WP_132431051.1">
    <property type="nucleotide sequence ID" value="NZ_SMFZ01000002.1"/>
</dbReference>
<dbReference type="EMBL" id="SMFZ01000002">
    <property type="protein sequence ID" value="TCK22295.1"/>
    <property type="molecule type" value="Genomic_DNA"/>
</dbReference>
<dbReference type="InterPro" id="IPR009081">
    <property type="entry name" value="PP-bd_ACP"/>
</dbReference>
<evidence type="ECO:0000313" key="2">
    <source>
        <dbReference type="EMBL" id="TCK22295.1"/>
    </source>
</evidence>
<evidence type="ECO:0000259" key="1">
    <source>
        <dbReference type="PROSITE" id="PS50075"/>
    </source>
</evidence>
<reference evidence="2 3" key="1">
    <citation type="submission" date="2019-03" db="EMBL/GenBank/DDBJ databases">
        <title>Sequencing the genomes of 1000 actinobacteria strains.</title>
        <authorList>
            <person name="Klenk H.-P."/>
        </authorList>
    </citation>
    <scope>NUCLEOTIDE SEQUENCE [LARGE SCALE GENOMIC DNA]</scope>
    <source>
        <strain evidence="2 3">DSM 44969</strain>
    </source>
</reference>
<dbReference type="Proteomes" id="UP000295560">
    <property type="component" value="Unassembled WGS sequence"/>
</dbReference>
<dbReference type="SUPFAM" id="SSF47336">
    <property type="entry name" value="ACP-like"/>
    <property type="match status" value="1"/>
</dbReference>
<proteinExistence type="predicted"/>
<dbReference type="OrthoDB" id="2665189at2"/>
<gene>
    <name evidence="2" type="ORF">EV378_6296</name>
</gene>
<dbReference type="Gene3D" id="1.10.1200.10">
    <property type="entry name" value="ACP-like"/>
    <property type="match status" value="1"/>
</dbReference>
<organism evidence="2 3">
    <name type="scientific">Pseudonocardia endophytica</name>
    <dbReference type="NCBI Taxonomy" id="401976"/>
    <lineage>
        <taxon>Bacteria</taxon>
        <taxon>Bacillati</taxon>
        <taxon>Actinomycetota</taxon>
        <taxon>Actinomycetes</taxon>
        <taxon>Pseudonocardiales</taxon>
        <taxon>Pseudonocardiaceae</taxon>
        <taxon>Pseudonocardia</taxon>
    </lineage>
</organism>
<feature type="domain" description="Carrier" evidence="1">
    <location>
        <begin position="1"/>
        <end position="76"/>
    </location>
</feature>
<dbReference type="Pfam" id="PF00550">
    <property type="entry name" value="PP-binding"/>
    <property type="match status" value="1"/>
</dbReference>
<comment type="caution">
    <text evidence="2">The sequence shown here is derived from an EMBL/GenBank/DDBJ whole genome shotgun (WGS) entry which is preliminary data.</text>
</comment>
<accession>A0A4R1HNU5</accession>